<dbReference type="Pfam" id="PF03936">
    <property type="entry name" value="Terpene_synth_C"/>
    <property type="match status" value="1"/>
</dbReference>
<evidence type="ECO:0000313" key="4">
    <source>
        <dbReference type="Proteomes" id="UP001058974"/>
    </source>
</evidence>
<dbReference type="InterPro" id="IPR005630">
    <property type="entry name" value="Terpene_synthase_metal-bd"/>
</dbReference>
<dbReference type="InterPro" id="IPR034741">
    <property type="entry name" value="Terpene_cyclase-like_1_C"/>
</dbReference>
<feature type="domain" description="Terpene synthase metal-binding" evidence="2">
    <location>
        <begin position="145"/>
        <end position="346"/>
    </location>
</feature>
<reference evidence="3 4" key="1">
    <citation type="journal article" date="2022" name="Nat. Genet.">
        <title>Improved pea reference genome and pan-genome highlight genomic features and evolutionary characteristics.</title>
        <authorList>
            <person name="Yang T."/>
            <person name="Liu R."/>
            <person name="Luo Y."/>
            <person name="Hu S."/>
            <person name="Wang D."/>
            <person name="Wang C."/>
            <person name="Pandey M.K."/>
            <person name="Ge S."/>
            <person name="Xu Q."/>
            <person name="Li N."/>
            <person name="Li G."/>
            <person name="Huang Y."/>
            <person name="Saxena R.K."/>
            <person name="Ji Y."/>
            <person name="Li M."/>
            <person name="Yan X."/>
            <person name="He Y."/>
            <person name="Liu Y."/>
            <person name="Wang X."/>
            <person name="Xiang C."/>
            <person name="Varshney R.K."/>
            <person name="Ding H."/>
            <person name="Gao S."/>
            <person name="Zong X."/>
        </authorList>
    </citation>
    <scope>NUCLEOTIDE SEQUENCE [LARGE SCALE GENOMIC DNA]</scope>
    <source>
        <strain evidence="3 4">cv. Zhongwan 6</strain>
    </source>
</reference>
<dbReference type="GO" id="GO:0010333">
    <property type="term" value="F:terpene synthase activity"/>
    <property type="evidence" value="ECO:0007669"/>
    <property type="project" value="InterPro"/>
</dbReference>
<dbReference type="SFLD" id="SFLDG01019">
    <property type="entry name" value="Terpene_Cyclase_Like_1_C_Termi"/>
    <property type="match status" value="1"/>
</dbReference>
<protein>
    <submittedName>
        <fullName evidence="3">Terpene synthase 10</fullName>
    </submittedName>
</protein>
<evidence type="ECO:0000259" key="2">
    <source>
        <dbReference type="Pfam" id="PF03936"/>
    </source>
</evidence>
<dbReference type="SFLD" id="SFLDS00005">
    <property type="entry name" value="Isoprenoid_Synthase_Type_I"/>
    <property type="match status" value="1"/>
</dbReference>
<dbReference type="GO" id="GO:0000287">
    <property type="term" value="F:magnesium ion binding"/>
    <property type="evidence" value="ECO:0007669"/>
    <property type="project" value="InterPro"/>
</dbReference>
<dbReference type="InterPro" id="IPR050148">
    <property type="entry name" value="Terpene_synthase-like"/>
</dbReference>
<dbReference type="PANTHER" id="PTHR31225:SF244">
    <property type="entry name" value="1,8-CINEOLE SYNTHASE 1, CHLOROPLASTIC-RELATED"/>
    <property type="match status" value="1"/>
</dbReference>
<comment type="caution">
    <text evidence="3">The sequence shown here is derived from an EMBL/GenBank/DDBJ whole genome shotgun (WGS) entry which is preliminary data.</text>
</comment>
<sequence length="354" mass="41128">MDFSILAPYPFRFTKIFLPQEKRPSSLAIYNSNFYHTTRCKASNEVTKDSSQAVTRRSAKFQASIWTYDYIQSLSSEYKVVTGYQNHVIGYRFEILDFEVARSTEQHAIEAHDEGHIRRSTRKRGLLEKPQDFKLFHDNEVNDDGLGEKLSFARDRLVENFLWTVGTNFNPNLEYSRKVITKVNSLITIIDDVYDVYGTLEELELFTEAIDRWDLNGMDSLPDYMKICFGALYNFVNEIAFEIQNKSGYHITPQLKKVWTSLCKAYLIEAKWYHGGYTPSFEEYLENAWISISSHVILNHGYFFIPHSFKMEDLVCLEENSNIIRFSAMISRLANDLGTYKLSLLESHCAPSFG</sequence>
<keyword evidence="4" id="KW-1185">Reference proteome</keyword>
<dbReference type="GO" id="GO:0016114">
    <property type="term" value="P:terpenoid biosynthetic process"/>
    <property type="evidence" value="ECO:0007669"/>
    <property type="project" value="InterPro"/>
</dbReference>
<proteinExistence type="predicted"/>
<dbReference type="SUPFAM" id="SSF48576">
    <property type="entry name" value="Terpenoid synthases"/>
    <property type="match status" value="1"/>
</dbReference>
<accession>A0A9D5BDZ2</accession>
<organism evidence="3 4">
    <name type="scientific">Pisum sativum</name>
    <name type="common">Garden pea</name>
    <name type="synonym">Lathyrus oleraceus</name>
    <dbReference type="NCBI Taxonomy" id="3888"/>
    <lineage>
        <taxon>Eukaryota</taxon>
        <taxon>Viridiplantae</taxon>
        <taxon>Streptophyta</taxon>
        <taxon>Embryophyta</taxon>
        <taxon>Tracheophyta</taxon>
        <taxon>Spermatophyta</taxon>
        <taxon>Magnoliopsida</taxon>
        <taxon>eudicotyledons</taxon>
        <taxon>Gunneridae</taxon>
        <taxon>Pentapetalae</taxon>
        <taxon>rosids</taxon>
        <taxon>fabids</taxon>
        <taxon>Fabales</taxon>
        <taxon>Fabaceae</taxon>
        <taxon>Papilionoideae</taxon>
        <taxon>50 kb inversion clade</taxon>
        <taxon>NPAAA clade</taxon>
        <taxon>Hologalegina</taxon>
        <taxon>IRL clade</taxon>
        <taxon>Fabeae</taxon>
        <taxon>Lathyrus</taxon>
    </lineage>
</organism>
<keyword evidence="1" id="KW-0479">Metal-binding</keyword>
<dbReference type="Proteomes" id="UP001058974">
    <property type="component" value="Chromosome 1"/>
</dbReference>
<dbReference type="InterPro" id="IPR008949">
    <property type="entry name" value="Isoprenoid_synthase_dom_sf"/>
</dbReference>
<gene>
    <name evidence="3" type="ORF">KIW84_010335</name>
</gene>
<dbReference type="PANTHER" id="PTHR31225">
    <property type="entry name" value="OS04G0344100 PROTEIN-RELATED"/>
    <property type="match status" value="1"/>
</dbReference>
<dbReference type="EMBL" id="JAMSHJ010000001">
    <property type="protein sequence ID" value="KAI5440829.1"/>
    <property type="molecule type" value="Genomic_DNA"/>
</dbReference>
<name>A0A9D5BDZ2_PEA</name>
<dbReference type="Gene3D" id="1.10.600.10">
    <property type="entry name" value="Farnesyl Diphosphate Synthase"/>
    <property type="match status" value="1"/>
</dbReference>
<evidence type="ECO:0000313" key="3">
    <source>
        <dbReference type="EMBL" id="KAI5440829.1"/>
    </source>
</evidence>
<dbReference type="AlphaFoldDB" id="A0A9D5BDZ2"/>
<dbReference type="Gramene" id="Psat01G0033500-T1">
    <property type="protein sequence ID" value="KAI5440829.1"/>
    <property type="gene ID" value="KIW84_010335"/>
</dbReference>
<evidence type="ECO:0000256" key="1">
    <source>
        <dbReference type="ARBA" id="ARBA00022723"/>
    </source>
</evidence>